<feature type="repeat" description="ANK" evidence="3">
    <location>
        <begin position="395"/>
        <end position="420"/>
    </location>
</feature>
<feature type="compositionally biased region" description="Basic and acidic residues" evidence="4">
    <location>
        <begin position="177"/>
        <end position="220"/>
    </location>
</feature>
<dbReference type="FunFam" id="1.25.40.20:FF:000095">
    <property type="entry name" value="Ankyrin 2, isoform J"/>
    <property type="match status" value="1"/>
</dbReference>
<evidence type="ECO:0000259" key="5">
    <source>
        <dbReference type="PROSITE" id="PS51145"/>
    </source>
</evidence>
<feature type="domain" description="ZU5" evidence="5">
    <location>
        <begin position="1222"/>
        <end position="1377"/>
    </location>
</feature>
<dbReference type="CTD" id="24594091"/>
<feature type="compositionally biased region" description="Basic residues" evidence="4">
    <location>
        <begin position="1"/>
        <end position="11"/>
    </location>
</feature>
<feature type="region of interest" description="Disordered" evidence="4">
    <location>
        <begin position="97"/>
        <end position="161"/>
    </location>
</feature>
<feature type="compositionally biased region" description="Low complexity" evidence="4">
    <location>
        <begin position="63"/>
        <end position="74"/>
    </location>
</feature>
<feature type="repeat" description="ANK" evidence="3">
    <location>
        <begin position="722"/>
        <end position="754"/>
    </location>
</feature>
<dbReference type="KEGG" id="shx:MS3_00003176"/>
<feature type="repeat" description="ANK" evidence="3">
    <location>
        <begin position="590"/>
        <end position="622"/>
    </location>
</feature>
<feature type="domain" description="ZU5" evidence="5">
    <location>
        <begin position="1379"/>
        <end position="1524"/>
    </location>
</feature>
<evidence type="ECO:0000313" key="7">
    <source>
        <dbReference type="Proteomes" id="UP000471633"/>
    </source>
</evidence>
<sequence length="2492" mass="277322">MLRCVKRKSSKSRTPVTGSSNERGCSTLPRMFHRSDSEEDISEKPSSSSSNRLTRWTMEKKSATLTAGSTLSSGNETKSKSKPFTFLRTLSLGSLFSPSRKRRKDDSTTAYSSGLMSPDVELQTLSNESQTNIQQRQNETDVSPSEGSLTPTADETYRPQFCKQELYLEKLTRDAYNYPRDETNKTPTDENPHIVSEGKHLKRYPDDQHDSGRSSTRESADVSVASEGPKKKPAINGLPIELETKAAPPDKHWQVLPNSKQGDINQSFLRAARAGNLERLRELLNKITDINISNTNGLNALHLACKEGRTDVVKELLSHGASVYMITRKGNSALHIASLAGHLEIVKLLVDHGADINAQSQNGFTPLYMSAQENHVEVVQYLLDKSANQALSTEDGFTPLAVALQQGHDRVISLLLERDSRGKIRLPALHIAAKKDDVHAAKLLLNNSEINVDHTSASGFTPLHIAAHYGNVNIAKLLIEKGANINYQAKNCITPLHVAAKWGKNEVLSELILAGAEVNSRTRDGLTPLHCASRAGQTATVEYLLKNGADHTLKTKNDLTPLHLAAQGANESVVRLLLRNGSNPDDVTIDYLTPLHVAAHCGNVDVARALLNSHCNVNARALNGFTALHIACKKSRVEMASVLLKYGALLEAATETGLTPLHVAAFFGCTDIVSFLLQHGTNVNQTTLRNETALHLAARNKQLETVKTLLGYQANLDCRTRDNQTPLHVAVRTNYLPIVELLLNAGSDPNIMTKDNYTPLHMAIKEDSEDIVRILIEHDANPEVKTKKGFTPLHLAAKYGSCKTAHLLMDRAKSDPNATGPNGFTPVHVATYYNNNKMLDKLTEFGGDVNRPVKNGFTPLHLAAKRNNLDSIHLLASKGAVTDKGSRNGYTPLHLASQDGQIEIVKVLVEKYKAQVNTAAKDGLTPLHLAVQEDKANVAEYLLSSGASIDTKTLKAGFTPLHSSAYRGQLASVRLLLSCVPEHQLQQVINSRTHMGSTPLHLAAQQGHLQVALKLIQMGADPNICNKQGWTAAKLAHKQHYLNLFELLQSVTTNDGDGGLPSSNGIDDNVNLIHGVMPLEKAEYMTDHMISDSEDEADLLYTPAMFRYPEQRKETLDEPDNDITSIPSTPTLGNKLISVRPTTLRIPEYLTALGGVTLCSGLHESMTEERVKPMLNGKGETATASQQPVQMSINASSPAALSEWDFDVDNVHSTKNLVKSGFLISFIIDARGGLVEAQRRPGLRFLVPPNAPSGPLRIICRLLRPEAIDNPPIFNDGDCLACRIIEMNPNQMRFSLPILVEVPHIASIKGREREIIIVRSETGNSWKEHTLEANEQAINDSLGDAFDHSDLNTSSLNKRIHRILTYDLPQYFALISRFRQEVAFIGSDGGIISSTVAPQVQVVFPPGSLQKRIKVGLQAQIIPNDVINRLADGRVSVSPVVSIEPRRRKFHKPITLTIPVPRHSAKTIPDTTNSSPKVRLLCSLSGGINPAVWEDITGSTPMTHHKDCVSFTTTVSARLWLMDCPPDIPVTELATRIYDESIEPPILGRFVIYARQSTDLETEVELKTPDKLQRQLPHAQDMKRSISRTKTFTTEFAQIRCICLTDGNNDKTLECLEHYCQVAIGPFVEIQQNKPIWIEMVGNLVPVLRSDEQLNFAIRPFHDNRITFPVRLRDVLDHEPDSSTVTGKIAFVREPRKAQTTLDMTSAQQQRLITLLEFKLPIPDKTIVISTRDNRLADALTKINQFDAIPPVMTDLHPLTMKEERINETDVFEGRPILPLVAKEILPQVTLNEVLTYPRREAINSSLDMKYQKMEEKRKQETDTVFSWSENAFLSSDEGVSTISASGETDDLRKPEAVLQSVSQADVTDQEKHPVDVHTVPTMFTSVENASDQILVLSHYDDVTEEKPHVHWQEALLTHLESVGVRLDLPTKFSQLADKQIEEPDSQITEVFMKPISQYVEHKSTSTDRKQIKYVVQELLDAIGPQFVDIALVEQLLPTDRGEIMEDIIEPRTFDRKEQTISLLKDSQRVRTISTVTPSQSPPVHSTNKSGISESIDTLSTEFIIPQIFPTEEDMSTEEVIRVSRVQETDEALKKRVSTKQSSIMSSTIAMEEDSYISPQEVNEEFPVPWLENLQDEESFENAYQRAVLTNNIQQIDRVQTCKITEPEVLKMKSDIKIPHTVNEPQIPSPYKSHSDSVSTEVIQSMPKESREIEEVEEVLPDGTVVTKRTESEETTLSVTPDEWKLGVQAAIESGGYLVEKPEEITEVEQVEETLADGTIITRLITTKKVVDRVFERSISEEQSVSSGVNEELFVETDSTIPEVSTTEDQFFYHDQKLQEEQNNDLSKPGTILPNLTDNKRKEQITISETGRKTNDIKDILTENEIQVTQSGHDGKSTHVFKEEYIISAEETEHTETRKNRQLQHATLEQEDYTIGEAKIEENTNETERKIAAIKTNSKDLEEIDGGAIKNQYPKKRSTREISLMKTKYKAK</sequence>
<name>A0A922LP12_SCHHA</name>
<gene>
    <name evidence="6" type="primary">ANK2_4</name>
    <name evidence="6" type="ORF">MS3_00003176</name>
</gene>
<keyword evidence="1" id="KW-0677">Repeat</keyword>
<dbReference type="GeneID" id="24594091"/>
<keyword evidence="7" id="KW-1185">Reference proteome</keyword>
<feature type="region of interest" description="Disordered" evidence="4">
    <location>
        <begin position="177"/>
        <end position="235"/>
    </location>
</feature>
<feature type="region of interest" description="Disordered" evidence="4">
    <location>
        <begin position="1"/>
        <end position="80"/>
    </location>
</feature>
<dbReference type="SMART" id="SM00248">
    <property type="entry name" value="ANK"/>
    <property type="match status" value="23"/>
</dbReference>
<reference evidence="6" key="1">
    <citation type="journal article" date="2012" name="Nat. Genet.">
        <title>Whole-genome sequence of Schistosoma haematobium.</title>
        <authorList>
            <person name="Young N.D."/>
            <person name="Jex A.R."/>
            <person name="Li B."/>
            <person name="Liu S."/>
            <person name="Yang L."/>
            <person name="Xiong Z."/>
            <person name="Li Y."/>
            <person name="Cantacessi C."/>
            <person name="Hall R.S."/>
            <person name="Xu X."/>
            <person name="Chen F."/>
            <person name="Wu X."/>
            <person name="Zerlotini A."/>
            <person name="Oliveira G."/>
            <person name="Hofmann A."/>
            <person name="Zhang G."/>
            <person name="Fang X."/>
            <person name="Kang Y."/>
            <person name="Campbell B.E."/>
            <person name="Loukas A."/>
            <person name="Ranganathan S."/>
            <person name="Rollinson D."/>
            <person name="Rinaldi G."/>
            <person name="Brindley P.J."/>
            <person name="Yang H."/>
            <person name="Wang J."/>
            <person name="Wang J."/>
            <person name="Gasser R.B."/>
        </authorList>
    </citation>
    <scope>NUCLEOTIDE SEQUENCE</scope>
</reference>
<proteinExistence type="predicted"/>
<feature type="repeat" description="ANK" evidence="3">
    <location>
        <begin position="623"/>
        <end position="655"/>
    </location>
</feature>
<dbReference type="PROSITE" id="PS50088">
    <property type="entry name" value="ANK_REPEAT"/>
    <property type="match status" value="21"/>
</dbReference>
<feature type="repeat" description="ANK" evidence="3">
    <location>
        <begin position="855"/>
        <end position="887"/>
    </location>
</feature>
<feature type="repeat" description="ANK" evidence="3">
    <location>
        <begin position="491"/>
        <end position="523"/>
    </location>
</feature>
<feature type="repeat" description="ANK" evidence="3">
    <location>
        <begin position="296"/>
        <end position="328"/>
    </location>
</feature>
<feature type="repeat" description="ANK" evidence="3">
    <location>
        <begin position="524"/>
        <end position="556"/>
    </location>
</feature>
<evidence type="ECO:0000256" key="3">
    <source>
        <dbReference type="PROSITE-ProRule" id="PRU00023"/>
    </source>
</evidence>
<feature type="repeat" description="ANK" evidence="3">
    <location>
        <begin position="922"/>
        <end position="954"/>
    </location>
</feature>
<feature type="repeat" description="ANK" evidence="3">
    <location>
        <begin position="888"/>
        <end position="911"/>
    </location>
</feature>
<keyword evidence="2 3" id="KW-0040">ANK repeat</keyword>
<feature type="repeat" description="ANK" evidence="3">
    <location>
        <begin position="995"/>
        <end position="1027"/>
    </location>
</feature>
<evidence type="ECO:0000313" key="6">
    <source>
        <dbReference type="EMBL" id="KAH9590535.1"/>
    </source>
</evidence>
<feature type="repeat" description="ANK" evidence="3">
    <location>
        <begin position="822"/>
        <end position="854"/>
    </location>
</feature>
<reference evidence="6" key="2">
    <citation type="journal article" date="2019" name="Gigascience">
        <title>High-quality Schistosoma haematobium genome achieved by single-molecule and long-range sequencing.</title>
        <authorList>
            <person name="Stroehlein A.J."/>
            <person name="Korhonen P.K."/>
            <person name="Chong T.M."/>
            <person name="Lim Y.L."/>
            <person name="Chan K.G."/>
            <person name="Webster B."/>
            <person name="Rollinson D."/>
            <person name="Brindley P.J."/>
            <person name="Gasser R.B."/>
            <person name="Young N.D."/>
        </authorList>
    </citation>
    <scope>NUCLEOTIDE SEQUENCE</scope>
</reference>
<protein>
    <submittedName>
        <fullName evidence="6">Ankyrin-2, variant 2</fullName>
    </submittedName>
</protein>
<dbReference type="Pfam" id="PF00791">
    <property type="entry name" value="ZU5"/>
    <property type="match status" value="2"/>
</dbReference>
<dbReference type="EMBL" id="AMPZ03000002">
    <property type="protein sequence ID" value="KAH9590535.1"/>
    <property type="molecule type" value="Genomic_DNA"/>
</dbReference>
<evidence type="ECO:0000256" key="4">
    <source>
        <dbReference type="SAM" id="MobiDB-lite"/>
    </source>
</evidence>
<dbReference type="InterPro" id="IPR036770">
    <property type="entry name" value="Ankyrin_rpt-contain_sf"/>
</dbReference>
<feature type="repeat" description="ANK" evidence="3">
    <location>
        <begin position="329"/>
        <end position="361"/>
    </location>
</feature>
<dbReference type="Pfam" id="PF00023">
    <property type="entry name" value="Ank"/>
    <property type="match status" value="3"/>
</dbReference>
<dbReference type="FunFam" id="2.60.220.30:FF:000009">
    <property type="entry name" value="Ankyrin 2, isoform G"/>
    <property type="match status" value="1"/>
</dbReference>
<feature type="repeat" description="ANK" evidence="3">
    <location>
        <begin position="755"/>
        <end position="787"/>
    </location>
</feature>
<accession>A0A922LP12</accession>
<dbReference type="Pfam" id="PF17809">
    <property type="entry name" value="UPA_2"/>
    <property type="match status" value="1"/>
</dbReference>
<dbReference type="InterPro" id="IPR002110">
    <property type="entry name" value="Ankyrin_rpt"/>
</dbReference>
<dbReference type="FunFam" id="1.25.40.20:FF:000003">
    <property type="entry name" value="Ankyrin, isoform B"/>
    <property type="match status" value="1"/>
</dbReference>
<feature type="repeat" description="ANK" evidence="3">
    <location>
        <begin position="788"/>
        <end position="811"/>
    </location>
</feature>
<feature type="repeat" description="ANK" evidence="3">
    <location>
        <begin position="956"/>
        <end position="978"/>
    </location>
</feature>
<dbReference type="PANTHER" id="PTHR24198:SF165">
    <property type="entry name" value="ANKYRIN REPEAT-CONTAINING PROTEIN-RELATED"/>
    <property type="match status" value="1"/>
</dbReference>
<dbReference type="SMART" id="SM00218">
    <property type="entry name" value="ZU5"/>
    <property type="match status" value="1"/>
</dbReference>
<dbReference type="PROSITE" id="PS50297">
    <property type="entry name" value="ANK_REP_REGION"/>
    <property type="match status" value="21"/>
</dbReference>
<dbReference type="InterPro" id="IPR040745">
    <property type="entry name" value="Ankyrin_UPA"/>
</dbReference>
<comment type="caution">
    <text evidence="6">The sequence shown here is derived from an EMBL/GenBank/DDBJ whole genome shotgun (WGS) entry which is preliminary data.</text>
</comment>
<feature type="repeat" description="ANK" evidence="3">
    <location>
        <begin position="656"/>
        <end position="688"/>
    </location>
</feature>
<dbReference type="PRINTS" id="PR01415">
    <property type="entry name" value="ANKYRIN"/>
</dbReference>
<dbReference type="SUPFAM" id="SSF48403">
    <property type="entry name" value="Ankyrin repeat"/>
    <property type="match status" value="3"/>
</dbReference>
<dbReference type="Gene3D" id="2.60.40.2660">
    <property type="match status" value="1"/>
</dbReference>
<reference evidence="6" key="3">
    <citation type="submission" date="2021-06" db="EMBL/GenBank/DDBJ databases">
        <title>Chromosome-level genome assembly for S. haematobium.</title>
        <authorList>
            <person name="Stroehlein A.J."/>
        </authorList>
    </citation>
    <scope>NUCLEOTIDE SEQUENCE</scope>
</reference>
<dbReference type="Proteomes" id="UP000471633">
    <property type="component" value="Unassembled WGS sequence"/>
</dbReference>
<feature type="compositionally biased region" description="Polar residues" evidence="4">
    <location>
        <begin position="123"/>
        <end position="153"/>
    </location>
</feature>
<dbReference type="Gene3D" id="1.25.40.20">
    <property type="entry name" value="Ankyrin repeat-containing domain"/>
    <property type="match status" value="5"/>
</dbReference>
<dbReference type="GO" id="GO:0005737">
    <property type="term" value="C:cytoplasm"/>
    <property type="evidence" value="ECO:0007669"/>
    <property type="project" value="TreeGrafter"/>
</dbReference>
<organism evidence="6 7">
    <name type="scientific">Schistosoma haematobium</name>
    <name type="common">Blood fluke</name>
    <dbReference type="NCBI Taxonomy" id="6185"/>
    <lineage>
        <taxon>Eukaryota</taxon>
        <taxon>Metazoa</taxon>
        <taxon>Spiralia</taxon>
        <taxon>Lophotrochozoa</taxon>
        <taxon>Platyhelminthes</taxon>
        <taxon>Trematoda</taxon>
        <taxon>Digenea</taxon>
        <taxon>Strigeidida</taxon>
        <taxon>Schistosomatoidea</taxon>
        <taxon>Schistosomatidae</taxon>
        <taxon>Schistosoma</taxon>
    </lineage>
</organism>
<dbReference type="Gene3D" id="2.60.220.30">
    <property type="match status" value="2"/>
</dbReference>
<dbReference type="Pfam" id="PF13637">
    <property type="entry name" value="Ank_4"/>
    <property type="match status" value="1"/>
</dbReference>
<reference evidence="6" key="4">
    <citation type="journal article" date="2022" name="PLoS Pathog.">
        <title>Chromosome-level genome of Schistosoma haematobium underpins genome-wide explorations of molecular variation.</title>
        <authorList>
            <person name="Stroehlein A.J."/>
            <person name="Korhonen P.K."/>
            <person name="Lee V.V."/>
            <person name="Ralph S.A."/>
            <person name="Mentink-Kane M."/>
            <person name="You H."/>
            <person name="McManus D.P."/>
            <person name="Tchuente L.T."/>
            <person name="Stothard J.R."/>
            <person name="Kaur P."/>
            <person name="Dudchenko O."/>
            <person name="Aiden E.L."/>
            <person name="Yang B."/>
            <person name="Yang H."/>
            <person name="Emery A.M."/>
            <person name="Webster B.L."/>
            <person name="Brindley P.J."/>
            <person name="Rollinson D."/>
            <person name="Chang B.C.H."/>
            <person name="Gasser R.B."/>
            <person name="Young N.D."/>
        </authorList>
    </citation>
    <scope>NUCLEOTIDE SEQUENCE</scope>
</reference>
<evidence type="ECO:0000256" key="1">
    <source>
        <dbReference type="ARBA" id="ARBA00022737"/>
    </source>
</evidence>
<dbReference type="InterPro" id="IPR000906">
    <property type="entry name" value="ZU5_dom"/>
</dbReference>
<feature type="repeat" description="ANK" evidence="3">
    <location>
        <begin position="557"/>
        <end position="589"/>
    </location>
</feature>
<evidence type="ECO:0000256" key="2">
    <source>
        <dbReference type="ARBA" id="ARBA00023043"/>
    </source>
</evidence>
<feature type="repeat" description="ANK" evidence="3">
    <location>
        <begin position="689"/>
        <end position="721"/>
    </location>
</feature>
<feature type="repeat" description="ANK" evidence="3">
    <location>
        <begin position="458"/>
        <end position="490"/>
    </location>
</feature>
<dbReference type="PANTHER" id="PTHR24198">
    <property type="entry name" value="ANKYRIN REPEAT AND PROTEIN KINASE DOMAIN-CONTAINING PROTEIN"/>
    <property type="match status" value="1"/>
</dbReference>
<feature type="repeat" description="ANK" evidence="3">
    <location>
        <begin position="362"/>
        <end position="394"/>
    </location>
</feature>
<dbReference type="Pfam" id="PF12796">
    <property type="entry name" value="Ank_2"/>
    <property type="match status" value="7"/>
</dbReference>
<feature type="compositionally biased region" description="Polar residues" evidence="4">
    <location>
        <begin position="12"/>
        <end position="24"/>
    </location>
</feature>
<feature type="region of interest" description="Disordered" evidence="4">
    <location>
        <begin position="2033"/>
        <end position="2052"/>
    </location>
</feature>
<dbReference type="PROSITE" id="PS51145">
    <property type="entry name" value="ZU5"/>
    <property type="match status" value="2"/>
</dbReference>
<dbReference type="RefSeq" id="XP_051070926.1">
    <property type="nucleotide sequence ID" value="XM_051210900.1"/>
</dbReference>